<keyword evidence="4" id="KW-1185">Reference proteome</keyword>
<accession>A0ABX3FSM8</accession>
<dbReference type="EMBL" id="MQUR01000147">
    <property type="protein sequence ID" value="OLZ47001.1"/>
    <property type="molecule type" value="Genomic_DNA"/>
</dbReference>
<evidence type="ECO:0000313" key="3">
    <source>
        <dbReference type="EMBL" id="OLZ47001.1"/>
    </source>
</evidence>
<dbReference type="PANTHER" id="PTHR42305">
    <property type="entry name" value="MEMBRANE PROTEIN RV1733C-RELATED"/>
    <property type="match status" value="1"/>
</dbReference>
<dbReference type="PANTHER" id="PTHR42305:SF1">
    <property type="entry name" value="MEMBRANE PROTEIN RV1733C-RELATED"/>
    <property type="match status" value="1"/>
</dbReference>
<evidence type="ECO:0000313" key="4">
    <source>
        <dbReference type="Proteomes" id="UP000187151"/>
    </source>
</evidence>
<feature type="region of interest" description="Disordered" evidence="1">
    <location>
        <begin position="123"/>
        <end position="144"/>
    </location>
</feature>
<dbReference type="Proteomes" id="UP000187151">
    <property type="component" value="Unassembled WGS sequence"/>
</dbReference>
<gene>
    <name evidence="3" type="ORF">AVW11_33900</name>
</gene>
<evidence type="ECO:0000256" key="2">
    <source>
        <dbReference type="SAM" id="Phobius"/>
    </source>
</evidence>
<keyword evidence="2" id="KW-0472">Membrane</keyword>
<evidence type="ECO:0000256" key="1">
    <source>
        <dbReference type="SAM" id="MobiDB-lite"/>
    </source>
</evidence>
<reference evidence="3 4" key="1">
    <citation type="submission" date="2016-01" db="EMBL/GenBank/DDBJ databases">
        <title>Streptomyces amritsarensis strain MTCC 11845 genome sequencing and assembly.</title>
        <authorList>
            <person name="Sharma D."/>
            <person name="Nair G.R."/>
            <person name="Kaur G."/>
            <person name="Manhas R.K."/>
            <person name="Mayilraj S."/>
        </authorList>
    </citation>
    <scope>NUCLEOTIDE SEQUENCE [LARGE SCALE GENOMIC DNA]</scope>
    <source>
        <strain evidence="3 4">MTCC 11845</strain>
    </source>
</reference>
<protein>
    <recommendedName>
        <fullName evidence="5">Integral membrane protein</fullName>
    </recommendedName>
</protein>
<evidence type="ECO:0008006" key="5">
    <source>
        <dbReference type="Google" id="ProtNLM"/>
    </source>
</evidence>
<keyword evidence="2" id="KW-0812">Transmembrane</keyword>
<feature type="transmembrane region" description="Helical" evidence="2">
    <location>
        <begin position="41"/>
        <end position="65"/>
    </location>
</feature>
<proteinExistence type="predicted"/>
<organism evidence="3 4">
    <name type="scientific">Streptomyces amritsarensis</name>
    <dbReference type="NCBI Taxonomy" id="681158"/>
    <lineage>
        <taxon>Bacteria</taxon>
        <taxon>Bacillati</taxon>
        <taxon>Actinomycetota</taxon>
        <taxon>Actinomycetes</taxon>
        <taxon>Kitasatosporales</taxon>
        <taxon>Streptomycetaceae</taxon>
        <taxon>Streptomyces</taxon>
    </lineage>
</organism>
<comment type="caution">
    <text evidence="3">The sequence shown here is derived from an EMBL/GenBank/DDBJ whole genome shotgun (WGS) entry which is preliminary data.</text>
</comment>
<keyword evidence="2" id="KW-1133">Transmembrane helix</keyword>
<sequence length="223" mass="24138">MRKAWARRQAETGASRGSRTVRTAMGVWRWRRNPLRRPTDLFEAWVAFAALVCVVVVAPAVGWVAGLSVDGTLQRAAYEQRQERHLVPAVVVRAAPAPAEEVSADPSAQRTAPRRTQIVASWTAPDGSSHEGTVPAAEEPPHPGERFRIWTDARGRLVGRPLDPSAASFHAGTAGLAAAAGVAVLAVTVRRLVVRRLMHRRYIRLDRAWAAAGPDWGRADAGG</sequence>
<name>A0ABX3FSM8_9ACTN</name>
<dbReference type="InterPro" id="IPR039708">
    <property type="entry name" value="MT1774/Rv1733c-like"/>
</dbReference>
<feature type="transmembrane region" description="Helical" evidence="2">
    <location>
        <begin position="169"/>
        <end position="193"/>
    </location>
</feature>